<feature type="compositionally biased region" description="Polar residues" evidence="1">
    <location>
        <begin position="14"/>
        <end position="55"/>
    </location>
</feature>
<gene>
    <name evidence="2" type="ORF">PoB_004352200</name>
</gene>
<accession>A0AAV4BC47</accession>
<dbReference type="EMBL" id="BLXT01004727">
    <property type="protein sequence ID" value="GFO17017.1"/>
    <property type="molecule type" value="Genomic_DNA"/>
</dbReference>
<evidence type="ECO:0000313" key="2">
    <source>
        <dbReference type="EMBL" id="GFO17017.1"/>
    </source>
</evidence>
<proteinExistence type="predicted"/>
<protein>
    <submittedName>
        <fullName evidence="2">Uncharacterized protein</fullName>
    </submittedName>
</protein>
<reference evidence="2 3" key="1">
    <citation type="journal article" date="2021" name="Elife">
        <title>Chloroplast acquisition without the gene transfer in kleptoplastic sea slugs, Plakobranchus ocellatus.</title>
        <authorList>
            <person name="Maeda T."/>
            <person name="Takahashi S."/>
            <person name="Yoshida T."/>
            <person name="Shimamura S."/>
            <person name="Takaki Y."/>
            <person name="Nagai Y."/>
            <person name="Toyoda A."/>
            <person name="Suzuki Y."/>
            <person name="Arimoto A."/>
            <person name="Ishii H."/>
            <person name="Satoh N."/>
            <person name="Nishiyama T."/>
            <person name="Hasebe M."/>
            <person name="Maruyama T."/>
            <person name="Minagawa J."/>
            <person name="Obokata J."/>
            <person name="Shigenobu S."/>
        </authorList>
    </citation>
    <scope>NUCLEOTIDE SEQUENCE [LARGE SCALE GENOMIC DNA]</scope>
</reference>
<name>A0AAV4BC47_9GAST</name>
<organism evidence="2 3">
    <name type="scientific">Plakobranchus ocellatus</name>
    <dbReference type="NCBI Taxonomy" id="259542"/>
    <lineage>
        <taxon>Eukaryota</taxon>
        <taxon>Metazoa</taxon>
        <taxon>Spiralia</taxon>
        <taxon>Lophotrochozoa</taxon>
        <taxon>Mollusca</taxon>
        <taxon>Gastropoda</taxon>
        <taxon>Heterobranchia</taxon>
        <taxon>Euthyneura</taxon>
        <taxon>Panpulmonata</taxon>
        <taxon>Sacoglossa</taxon>
        <taxon>Placobranchoidea</taxon>
        <taxon>Plakobranchidae</taxon>
        <taxon>Plakobranchus</taxon>
    </lineage>
</organism>
<dbReference type="AlphaFoldDB" id="A0AAV4BC47"/>
<evidence type="ECO:0000313" key="3">
    <source>
        <dbReference type="Proteomes" id="UP000735302"/>
    </source>
</evidence>
<feature type="compositionally biased region" description="Polar residues" evidence="1">
    <location>
        <begin position="100"/>
        <end position="112"/>
    </location>
</feature>
<sequence>MPDDDNNDPDYAPSTINTSDLTDNDSFTATENGFPTVKTRSPVSRTSTSHDTVTNDPAPRPGTSHDIDTNDPAPRPGTSHDTVTNDPAPRPDTSHETDNNGHVASINSINKA</sequence>
<dbReference type="Proteomes" id="UP000735302">
    <property type="component" value="Unassembled WGS sequence"/>
</dbReference>
<evidence type="ECO:0000256" key="1">
    <source>
        <dbReference type="SAM" id="MobiDB-lite"/>
    </source>
</evidence>
<comment type="caution">
    <text evidence="2">The sequence shown here is derived from an EMBL/GenBank/DDBJ whole genome shotgun (WGS) entry which is preliminary data.</text>
</comment>
<keyword evidence="3" id="KW-1185">Reference proteome</keyword>
<feature type="region of interest" description="Disordered" evidence="1">
    <location>
        <begin position="1"/>
        <end position="112"/>
    </location>
</feature>